<reference evidence="3" key="2">
    <citation type="journal article" date="2017" name="Nat. Plants">
        <title>The Aegilops tauschii genome reveals multiple impacts of transposons.</title>
        <authorList>
            <person name="Zhao G."/>
            <person name="Zou C."/>
            <person name="Li K."/>
            <person name="Wang K."/>
            <person name="Li T."/>
            <person name="Gao L."/>
            <person name="Zhang X."/>
            <person name="Wang H."/>
            <person name="Yang Z."/>
            <person name="Liu X."/>
            <person name="Jiang W."/>
            <person name="Mao L."/>
            <person name="Kong X."/>
            <person name="Jiao Y."/>
            <person name="Jia J."/>
        </authorList>
    </citation>
    <scope>NUCLEOTIDE SEQUENCE [LARGE SCALE GENOMIC DNA]</scope>
    <source>
        <strain evidence="3">cv. AL8/78</strain>
    </source>
</reference>
<reference evidence="2" key="5">
    <citation type="journal article" date="2021" name="G3 (Bethesda)">
        <title>Aegilops tauschii genome assembly Aet v5.0 features greater sequence contiguity and improved annotation.</title>
        <authorList>
            <person name="Wang L."/>
            <person name="Zhu T."/>
            <person name="Rodriguez J.C."/>
            <person name="Deal K.R."/>
            <person name="Dubcovsky J."/>
            <person name="McGuire P.E."/>
            <person name="Lux T."/>
            <person name="Spannagl M."/>
            <person name="Mayer K.F.X."/>
            <person name="Baldrich P."/>
            <person name="Meyers B.C."/>
            <person name="Huo N."/>
            <person name="Gu Y.Q."/>
            <person name="Zhou H."/>
            <person name="Devos K.M."/>
            <person name="Bennetzen J.L."/>
            <person name="Unver T."/>
            <person name="Budak H."/>
            <person name="Gulick P.J."/>
            <person name="Galiba G."/>
            <person name="Kalapos B."/>
            <person name="Nelson D.R."/>
            <person name="Li P."/>
            <person name="You F.M."/>
            <person name="Luo M.C."/>
            <person name="Dvorak J."/>
        </authorList>
    </citation>
    <scope>NUCLEOTIDE SEQUENCE [LARGE SCALE GENOMIC DNA]</scope>
    <source>
        <strain evidence="2">cv. AL8/78</strain>
    </source>
</reference>
<dbReference type="Gramene" id="AET4Gv20067900.12">
    <property type="protein sequence ID" value="AET4Gv20067900.12"/>
    <property type="gene ID" value="AET4Gv20067900"/>
</dbReference>
<reference evidence="2" key="4">
    <citation type="submission" date="2019-03" db="UniProtKB">
        <authorList>
            <consortium name="EnsemblPlants"/>
        </authorList>
    </citation>
    <scope>IDENTIFICATION</scope>
</reference>
<reference evidence="3" key="1">
    <citation type="journal article" date="2014" name="Science">
        <title>Ancient hybridizations among the ancestral genomes of bread wheat.</title>
        <authorList>
            <consortium name="International Wheat Genome Sequencing Consortium,"/>
            <person name="Marcussen T."/>
            <person name="Sandve S.R."/>
            <person name="Heier L."/>
            <person name="Spannagl M."/>
            <person name="Pfeifer M."/>
            <person name="Jakobsen K.S."/>
            <person name="Wulff B.B."/>
            <person name="Steuernagel B."/>
            <person name="Mayer K.F."/>
            <person name="Olsen O.A."/>
        </authorList>
    </citation>
    <scope>NUCLEOTIDE SEQUENCE [LARGE SCALE GENOMIC DNA]</scope>
    <source>
        <strain evidence="3">cv. AL8/78</strain>
    </source>
</reference>
<proteinExistence type="predicted"/>
<evidence type="ECO:0000256" key="1">
    <source>
        <dbReference type="SAM" id="MobiDB-lite"/>
    </source>
</evidence>
<sequence>GQGPIILYTLIYIYYYTSKKNRSLGPAGRPGSPARRRSTPRQERRSRVATSRLLEAGLVLVPRVQTPASSVIFAESPIGDRLQPPNLRSRNQDSIARACACVWALAPKSYRPCLRHSEAPTIAPVSPNL</sequence>
<organism evidence="2 3">
    <name type="scientific">Aegilops tauschii subsp. strangulata</name>
    <name type="common">Goatgrass</name>
    <dbReference type="NCBI Taxonomy" id="200361"/>
    <lineage>
        <taxon>Eukaryota</taxon>
        <taxon>Viridiplantae</taxon>
        <taxon>Streptophyta</taxon>
        <taxon>Embryophyta</taxon>
        <taxon>Tracheophyta</taxon>
        <taxon>Spermatophyta</taxon>
        <taxon>Magnoliopsida</taxon>
        <taxon>Liliopsida</taxon>
        <taxon>Poales</taxon>
        <taxon>Poaceae</taxon>
        <taxon>BOP clade</taxon>
        <taxon>Pooideae</taxon>
        <taxon>Triticodae</taxon>
        <taxon>Triticeae</taxon>
        <taxon>Triticinae</taxon>
        <taxon>Aegilops</taxon>
    </lineage>
</organism>
<reference evidence="2" key="3">
    <citation type="journal article" date="2017" name="Nature">
        <title>Genome sequence of the progenitor of the wheat D genome Aegilops tauschii.</title>
        <authorList>
            <person name="Luo M.C."/>
            <person name="Gu Y.Q."/>
            <person name="Puiu D."/>
            <person name="Wang H."/>
            <person name="Twardziok S.O."/>
            <person name="Deal K.R."/>
            <person name="Huo N."/>
            <person name="Zhu T."/>
            <person name="Wang L."/>
            <person name="Wang Y."/>
            <person name="McGuire P.E."/>
            <person name="Liu S."/>
            <person name="Long H."/>
            <person name="Ramasamy R.K."/>
            <person name="Rodriguez J.C."/>
            <person name="Van S.L."/>
            <person name="Yuan L."/>
            <person name="Wang Z."/>
            <person name="Xia Z."/>
            <person name="Xiao L."/>
            <person name="Anderson O.D."/>
            <person name="Ouyang S."/>
            <person name="Liang Y."/>
            <person name="Zimin A.V."/>
            <person name="Pertea G."/>
            <person name="Qi P."/>
            <person name="Bennetzen J.L."/>
            <person name="Dai X."/>
            <person name="Dawson M.W."/>
            <person name="Muller H.G."/>
            <person name="Kugler K."/>
            <person name="Rivarola-Duarte L."/>
            <person name="Spannagl M."/>
            <person name="Mayer K.F.X."/>
            <person name="Lu F.H."/>
            <person name="Bevan M.W."/>
            <person name="Leroy P."/>
            <person name="Li P."/>
            <person name="You F.M."/>
            <person name="Sun Q."/>
            <person name="Liu Z."/>
            <person name="Lyons E."/>
            <person name="Wicker T."/>
            <person name="Salzberg S.L."/>
            <person name="Devos K.M."/>
            <person name="Dvorak J."/>
        </authorList>
    </citation>
    <scope>NUCLEOTIDE SEQUENCE [LARGE SCALE GENOMIC DNA]</scope>
    <source>
        <strain evidence="2">cv. AL8/78</strain>
    </source>
</reference>
<accession>A0A453H500</accession>
<name>A0A453H500_AEGTS</name>
<feature type="region of interest" description="Disordered" evidence="1">
    <location>
        <begin position="23"/>
        <end position="48"/>
    </location>
</feature>
<evidence type="ECO:0000313" key="2">
    <source>
        <dbReference type="EnsemblPlants" id="AET4Gv20067900.12"/>
    </source>
</evidence>
<feature type="compositionally biased region" description="Low complexity" evidence="1">
    <location>
        <begin position="23"/>
        <end position="33"/>
    </location>
</feature>
<dbReference type="Proteomes" id="UP000015105">
    <property type="component" value="Chromosome 4D"/>
</dbReference>
<dbReference type="AlphaFoldDB" id="A0A453H500"/>
<keyword evidence="3" id="KW-1185">Reference proteome</keyword>
<protein>
    <submittedName>
        <fullName evidence="2">Uncharacterized protein</fullName>
    </submittedName>
</protein>
<evidence type="ECO:0000313" key="3">
    <source>
        <dbReference type="Proteomes" id="UP000015105"/>
    </source>
</evidence>
<dbReference type="EnsemblPlants" id="AET4Gv20067900.12">
    <property type="protein sequence ID" value="AET4Gv20067900.12"/>
    <property type="gene ID" value="AET4Gv20067900"/>
</dbReference>